<feature type="coiled-coil region" evidence="6">
    <location>
        <begin position="121"/>
        <end position="218"/>
    </location>
</feature>
<evidence type="ECO:0000256" key="5">
    <source>
        <dbReference type="ARBA" id="ARBA00023089"/>
    </source>
</evidence>
<dbReference type="AlphaFoldDB" id="A0A7I8JYM2"/>
<name>A0A7I8JYM2_SPIIN</name>
<keyword evidence="4 6" id="KW-0175">Coiled coil</keyword>
<dbReference type="PANTHER" id="PTHR33405">
    <property type="entry name" value="PROTEIN FLX-LIKE 2"/>
    <property type="match status" value="1"/>
</dbReference>
<dbReference type="Gene3D" id="1.20.5.1700">
    <property type="match status" value="1"/>
</dbReference>
<feature type="region of interest" description="Disordered" evidence="7">
    <location>
        <begin position="1"/>
        <end position="45"/>
    </location>
</feature>
<protein>
    <submittedName>
        <fullName evidence="8">Uncharacterized protein</fullName>
    </submittedName>
</protein>
<sequence length="282" mass="31300">MAGRGRMPSRHAFHDGGRRAAYPDVHDGNPFPRGGPPPPRPPPPAVYEEEIEFQMGEIRRLVGDNRRLVDNCAGLQRELAMAKDEIHRLNIFIGDIRADKDAQIRDLIEKGMKVEADLRAAEPLRNEVAQLRADLQKLKSLRQEQVQGLTQELSRSQADAKQAHALKGEIDGLRQELMRVRTALEYEKKGNAELVDQRQAMEKNLVSMARELEKLRAELASGEPRNWGAGGAYGVKLNSPEGGFPPFGDGYGLHSGAADKGPLYGMGQGSWGGYEKPRLPRR</sequence>
<evidence type="ECO:0000256" key="4">
    <source>
        <dbReference type="ARBA" id="ARBA00023054"/>
    </source>
</evidence>
<dbReference type="EMBL" id="LR746264">
    <property type="protein sequence ID" value="CAA7388996.1"/>
    <property type="molecule type" value="Genomic_DNA"/>
</dbReference>
<evidence type="ECO:0000313" key="9">
    <source>
        <dbReference type="Proteomes" id="UP000663760"/>
    </source>
</evidence>
<accession>A0A7I8JYM2</accession>
<feature type="compositionally biased region" description="Pro residues" evidence="7">
    <location>
        <begin position="33"/>
        <end position="45"/>
    </location>
</feature>
<dbReference type="GO" id="GO:0030154">
    <property type="term" value="P:cell differentiation"/>
    <property type="evidence" value="ECO:0007669"/>
    <property type="project" value="UniProtKB-KW"/>
</dbReference>
<reference evidence="8" key="1">
    <citation type="submission" date="2020-02" db="EMBL/GenBank/DDBJ databases">
        <authorList>
            <person name="Scholz U."/>
            <person name="Mascher M."/>
            <person name="Fiebig A."/>
        </authorList>
    </citation>
    <scope>NUCLEOTIDE SEQUENCE</scope>
</reference>
<evidence type="ECO:0000256" key="3">
    <source>
        <dbReference type="ARBA" id="ARBA00022782"/>
    </source>
</evidence>
<evidence type="ECO:0000256" key="1">
    <source>
        <dbReference type="ARBA" id="ARBA00005405"/>
    </source>
</evidence>
<organism evidence="8 9">
    <name type="scientific">Spirodela intermedia</name>
    <name type="common">Intermediate duckweed</name>
    <dbReference type="NCBI Taxonomy" id="51605"/>
    <lineage>
        <taxon>Eukaryota</taxon>
        <taxon>Viridiplantae</taxon>
        <taxon>Streptophyta</taxon>
        <taxon>Embryophyta</taxon>
        <taxon>Tracheophyta</taxon>
        <taxon>Spermatophyta</taxon>
        <taxon>Magnoliopsida</taxon>
        <taxon>Liliopsida</taxon>
        <taxon>Araceae</taxon>
        <taxon>Lemnoideae</taxon>
        <taxon>Spirodela</taxon>
    </lineage>
</organism>
<dbReference type="Proteomes" id="UP000663760">
    <property type="component" value="Chromosome 1"/>
</dbReference>
<dbReference type="OrthoDB" id="2018286at2759"/>
<keyword evidence="2" id="KW-0217">Developmental protein</keyword>
<proteinExistence type="inferred from homology"/>
<dbReference type="PANTHER" id="PTHR33405:SF20">
    <property type="entry name" value="PROTEIN FLX-LIKE 3"/>
    <property type="match status" value="1"/>
</dbReference>
<comment type="similarity">
    <text evidence="1">Belongs to the FLX family.</text>
</comment>
<evidence type="ECO:0000256" key="7">
    <source>
        <dbReference type="SAM" id="MobiDB-lite"/>
    </source>
</evidence>
<gene>
    <name evidence="8" type="ORF">SI8410_01001125</name>
</gene>
<keyword evidence="9" id="KW-1185">Reference proteome</keyword>
<keyword evidence="5" id="KW-0287">Flowering</keyword>
<keyword evidence="3" id="KW-0221">Differentiation</keyword>
<dbReference type="GO" id="GO:0009908">
    <property type="term" value="P:flower development"/>
    <property type="evidence" value="ECO:0007669"/>
    <property type="project" value="UniProtKB-KW"/>
</dbReference>
<evidence type="ECO:0000256" key="2">
    <source>
        <dbReference type="ARBA" id="ARBA00022473"/>
    </source>
</evidence>
<evidence type="ECO:0000313" key="8">
    <source>
        <dbReference type="EMBL" id="CAA7388996.1"/>
    </source>
</evidence>
<dbReference type="InterPro" id="IPR040353">
    <property type="entry name" value="FLX/FLX-like"/>
</dbReference>
<evidence type="ECO:0000256" key="6">
    <source>
        <dbReference type="SAM" id="Coils"/>
    </source>
</evidence>